<feature type="compositionally biased region" description="Basic and acidic residues" evidence="1">
    <location>
        <begin position="113"/>
        <end position="123"/>
    </location>
</feature>
<feature type="region of interest" description="Disordered" evidence="1">
    <location>
        <begin position="112"/>
        <end position="148"/>
    </location>
</feature>
<reference evidence="2" key="2">
    <citation type="submission" date="2020-11" db="EMBL/GenBank/DDBJ databases">
        <title>Whole genome sequencing of Colletotrichum sp.</title>
        <authorList>
            <person name="Li H."/>
        </authorList>
    </citation>
    <scope>NUCLEOTIDE SEQUENCE</scope>
    <source>
        <strain evidence="2">CkLH20</strain>
    </source>
</reference>
<feature type="region of interest" description="Disordered" evidence="1">
    <location>
        <begin position="28"/>
        <end position="84"/>
    </location>
</feature>
<keyword evidence="3" id="KW-1185">Reference proteome</keyword>
<evidence type="ECO:0000313" key="2">
    <source>
        <dbReference type="EMBL" id="KAF9876360.1"/>
    </source>
</evidence>
<feature type="compositionally biased region" description="Basic and acidic residues" evidence="1">
    <location>
        <begin position="217"/>
        <end position="233"/>
    </location>
</feature>
<dbReference type="AlphaFoldDB" id="A0A9P6LKR7"/>
<organism evidence="2 3">
    <name type="scientific">Colletotrichum karsti</name>
    <dbReference type="NCBI Taxonomy" id="1095194"/>
    <lineage>
        <taxon>Eukaryota</taxon>
        <taxon>Fungi</taxon>
        <taxon>Dikarya</taxon>
        <taxon>Ascomycota</taxon>
        <taxon>Pezizomycotina</taxon>
        <taxon>Sordariomycetes</taxon>
        <taxon>Hypocreomycetidae</taxon>
        <taxon>Glomerellales</taxon>
        <taxon>Glomerellaceae</taxon>
        <taxon>Colletotrichum</taxon>
        <taxon>Colletotrichum boninense species complex</taxon>
    </lineage>
</organism>
<feature type="compositionally biased region" description="Acidic residues" evidence="1">
    <location>
        <begin position="36"/>
        <end position="49"/>
    </location>
</feature>
<dbReference type="RefSeq" id="XP_038745821.1">
    <property type="nucleotide sequence ID" value="XM_038889020.1"/>
</dbReference>
<reference evidence="2" key="1">
    <citation type="submission" date="2020-03" db="EMBL/GenBank/DDBJ databases">
        <authorList>
            <person name="He L."/>
        </authorList>
    </citation>
    <scope>NUCLEOTIDE SEQUENCE</scope>
    <source>
        <strain evidence="2">CkLH20</strain>
    </source>
</reference>
<name>A0A9P6LKR7_9PEZI</name>
<evidence type="ECO:0000256" key="1">
    <source>
        <dbReference type="SAM" id="MobiDB-lite"/>
    </source>
</evidence>
<dbReference type="OrthoDB" id="4846033at2759"/>
<dbReference type="GeneID" id="62162094"/>
<comment type="caution">
    <text evidence="2">The sequence shown here is derived from an EMBL/GenBank/DDBJ whole genome shotgun (WGS) entry which is preliminary data.</text>
</comment>
<sequence length="233" mass="25866">MNRGVLLLAEPEPPGTYARLRAKAFAENAHLRELSPSDDDDDDDDEEEEKEKLEPAPEAPNHESKHFPGSKHREIQEEDWSVPFETLGPADFARRAANEVKLAREMSAWGEAEYERGKQERANASRLASQQGISEALPQPDPSTPFHRQAPLRARLAAQANITKHVNSKKQKALEKSKLGRKNAAIADSHETPATTEAPPVKETPIVEESSDEECEAPAKPEAEKKDWENVVG</sequence>
<evidence type="ECO:0000313" key="3">
    <source>
        <dbReference type="Proteomes" id="UP000781932"/>
    </source>
</evidence>
<dbReference type="EMBL" id="JAATWM020000018">
    <property type="protein sequence ID" value="KAF9876360.1"/>
    <property type="molecule type" value="Genomic_DNA"/>
</dbReference>
<accession>A0A9P6LKR7</accession>
<feature type="region of interest" description="Disordered" evidence="1">
    <location>
        <begin position="164"/>
        <end position="233"/>
    </location>
</feature>
<feature type="compositionally biased region" description="Basic and acidic residues" evidence="1">
    <location>
        <begin position="50"/>
        <end position="75"/>
    </location>
</feature>
<protein>
    <submittedName>
        <fullName evidence="2">Uncharacterized protein</fullName>
    </submittedName>
</protein>
<dbReference type="Proteomes" id="UP000781932">
    <property type="component" value="Unassembled WGS sequence"/>
</dbReference>
<proteinExistence type="predicted"/>
<gene>
    <name evidence="2" type="ORF">CkaCkLH20_06303</name>
</gene>